<accession>A0A513X4W4</accession>
<dbReference type="InterPro" id="IPR045843">
    <property type="entry name" value="IND-like"/>
</dbReference>
<evidence type="ECO:0000256" key="4">
    <source>
        <dbReference type="ARBA" id="ARBA00023163"/>
    </source>
</evidence>
<sequence>MESYYRTRILVSPSLSPPIPFNDGLSRNEVDCGGFVPFPSLLPDQTGTASTVTYSESDLSFHPFMMIEQIEPASRTVIPTATSFKIDSTRFFQLPNLLSLEPLQNPARERFVSNATRCHSVEHISLIKSSTPQHKRSRLCSQYWRCHPLQHSVPNQQLVESEKKFRQMPSVRSTERSRQRRQIISERTRILEKLMPWERRLDTGTMLEEACKYVKFLEAQVTVLEAMPAVSSFMPSSIPPGNAFGLHRLTRQQLLQVMVTSAMVQDILYKKGFCVVSAEQVAILRQAMERRLQPLLLLGHLGGE</sequence>
<evidence type="ECO:0000256" key="5">
    <source>
        <dbReference type="ARBA" id="ARBA00023242"/>
    </source>
</evidence>
<dbReference type="AlphaFoldDB" id="A0A513X4W4"/>
<keyword evidence="4" id="KW-0804">Transcription</keyword>
<organism evidence="7">
    <name type="scientific">Cymbidium sinense</name>
    <dbReference type="NCBI Taxonomy" id="112615"/>
    <lineage>
        <taxon>Eukaryota</taxon>
        <taxon>Viridiplantae</taxon>
        <taxon>Streptophyta</taxon>
        <taxon>Embryophyta</taxon>
        <taxon>Tracheophyta</taxon>
        <taxon>Spermatophyta</taxon>
        <taxon>Magnoliopsida</taxon>
        <taxon>Liliopsida</taxon>
        <taxon>Asparagales</taxon>
        <taxon>Orchidaceae</taxon>
        <taxon>Epidendroideae</taxon>
        <taxon>Cymbidieae</taxon>
        <taxon>Cymbidiinae</taxon>
        <taxon>Cymbidium</taxon>
    </lineage>
</organism>
<keyword evidence="3" id="KW-0805">Transcription regulation</keyword>
<dbReference type="SMART" id="SM00353">
    <property type="entry name" value="HLH"/>
    <property type="match status" value="1"/>
</dbReference>
<name>A0A513X4W4_9ASPA</name>
<dbReference type="GO" id="GO:0046983">
    <property type="term" value="F:protein dimerization activity"/>
    <property type="evidence" value="ECO:0007669"/>
    <property type="project" value="InterPro"/>
</dbReference>
<evidence type="ECO:0000256" key="1">
    <source>
        <dbReference type="ARBA" id="ARBA00004123"/>
    </source>
</evidence>
<dbReference type="GO" id="GO:0003700">
    <property type="term" value="F:DNA-binding transcription factor activity"/>
    <property type="evidence" value="ECO:0007669"/>
    <property type="project" value="InterPro"/>
</dbReference>
<feature type="domain" description="BHLH" evidence="6">
    <location>
        <begin position="168"/>
        <end position="217"/>
    </location>
</feature>
<reference evidence="7" key="1">
    <citation type="journal article" date="2015" name="PLoS ONE">
        <title>Transcriptome Characterization of Cymbidium sinense 'Dharma' Using 454 Pyrosequencing and Its Application in the Identification of Genes Associated with Leaf Color Variation.</title>
        <authorList>
            <person name="Zhu G."/>
            <person name="Yang F."/>
            <person name="Shi S."/>
            <person name="Li D."/>
            <person name="Wang Z."/>
            <person name="Liu H."/>
            <person name="Huang D."/>
            <person name="Wang C."/>
        </authorList>
    </citation>
    <scope>NUCLEOTIDE SEQUENCE</scope>
</reference>
<dbReference type="CDD" id="cd11393">
    <property type="entry name" value="bHLH_AtbHLH_like"/>
    <property type="match status" value="1"/>
</dbReference>
<dbReference type="GO" id="GO:0005634">
    <property type="term" value="C:nucleus"/>
    <property type="evidence" value="ECO:0007669"/>
    <property type="project" value="UniProtKB-SubCell"/>
</dbReference>
<dbReference type="InterPro" id="IPR011598">
    <property type="entry name" value="bHLH_dom"/>
</dbReference>
<dbReference type="PROSITE" id="PS50888">
    <property type="entry name" value="BHLH"/>
    <property type="match status" value="1"/>
</dbReference>
<protein>
    <submittedName>
        <fullName evidence="7">Transcription factor bHLH52-like isoform X3</fullName>
    </submittedName>
</protein>
<evidence type="ECO:0000259" key="6">
    <source>
        <dbReference type="PROSITE" id="PS50888"/>
    </source>
</evidence>
<evidence type="ECO:0000256" key="2">
    <source>
        <dbReference type="ARBA" id="ARBA00005510"/>
    </source>
</evidence>
<comment type="subcellular location">
    <subcellularLocation>
        <location evidence="1">Nucleus</location>
    </subcellularLocation>
</comment>
<evidence type="ECO:0000256" key="3">
    <source>
        <dbReference type="ARBA" id="ARBA00023015"/>
    </source>
</evidence>
<dbReference type="InterPro" id="IPR045239">
    <property type="entry name" value="bHLH95_bHLH"/>
</dbReference>
<keyword evidence="5" id="KW-0539">Nucleus</keyword>
<dbReference type="Gene3D" id="4.10.280.10">
    <property type="entry name" value="Helix-loop-helix DNA-binding domain"/>
    <property type="match status" value="1"/>
</dbReference>
<dbReference type="InterPro" id="IPR036638">
    <property type="entry name" value="HLH_DNA-bd_sf"/>
</dbReference>
<dbReference type="PANTHER" id="PTHR45914:SF24">
    <property type="entry name" value="BHLH DOMAIN-CONTAINING PROTEIN"/>
    <property type="match status" value="1"/>
</dbReference>
<evidence type="ECO:0000313" key="7">
    <source>
        <dbReference type="EMBL" id="QDH08985.1"/>
    </source>
</evidence>
<dbReference type="SUPFAM" id="SSF47459">
    <property type="entry name" value="HLH, helix-loop-helix DNA-binding domain"/>
    <property type="match status" value="1"/>
</dbReference>
<dbReference type="PANTHER" id="PTHR45914">
    <property type="entry name" value="TRANSCRIPTION FACTOR HEC3-RELATED"/>
    <property type="match status" value="1"/>
</dbReference>
<proteinExistence type="evidence at transcript level"/>
<dbReference type="EMBL" id="MK307595">
    <property type="protein sequence ID" value="QDH08985.1"/>
    <property type="molecule type" value="mRNA"/>
</dbReference>
<comment type="similarity">
    <text evidence="2">Belongs to the bHLH protein family.</text>
</comment>